<dbReference type="Proteomes" id="UP001555100">
    <property type="component" value="Unassembled WGS sequence"/>
</dbReference>
<reference evidence="1 2" key="1">
    <citation type="submission" date="2024-01" db="EMBL/GenBank/DDBJ databases">
        <title>Genomic analysis and antimicrobial resistance profiles of Trueperella pyogenes isolated from domestic and wild animals.</title>
        <authorList>
            <person name="Magossi G."/>
            <person name="Gzyl K.E."/>
            <person name="Holman D.B."/>
            <person name="Amat S."/>
        </authorList>
    </citation>
    <scope>NUCLEOTIDE SEQUENCE [LARGE SCALE GENOMIC DNA]</scope>
    <source>
        <strain evidence="1 2">1494</strain>
    </source>
</reference>
<evidence type="ECO:0000313" key="2">
    <source>
        <dbReference type="Proteomes" id="UP001555100"/>
    </source>
</evidence>
<keyword evidence="2" id="KW-1185">Reference proteome</keyword>
<evidence type="ECO:0008006" key="3">
    <source>
        <dbReference type="Google" id="ProtNLM"/>
    </source>
</evidence>
<name>A0ABV3NB76_9ACTO</name>
<comment type="caution">
    <text evidence="1">The sequence shown here is derived from an EMBL/GenBank/DDBJ whole genome shotgun (WGS) entry which is preliminary data.</text>
</comment>
<evidence type="ECO:0000313" key="1">
    <source>
        <dbReference type="EMBL" id="MEW6954456.1"/>
    </source>
</evidence>
<dbReference type="EMBL" id="JBAGNM010000004">
    <property type="protein sequence ID" value="MEW6954456.1"/>
    <property type="molecule type" value="Genomic_DNA"/>
</dbReference>
<gene>
    <name evidence="1" type="ORF">V3M73_05400</name>
</gene>
<protein>
    <recommendedName>
        <fullName evidence="3">Mycothiol system anti-sigma-R factor</fullName>
    </recommendedName>
</protein>
<organism evidence="1 2">
    <name type="scientific">Trueperella pyogenes</name>
    <dbReference type="NCBI Taxonomy" id="1661"/>
    <lineage>
        <taxon>Bacteria</taxon>
        <taxon>Bacillati</taxon>
        <taxon>Actinomycetota</taxon>
        <taxon>Actinomycetes</taxon>
        <taxon>Actinomycetales</taxon>
        <taxon>Actinomycetaceae</taxon>
        <taxon>Trueperella</taxon>
    </lineage>
</organism>
<sequence length="98" mass="11198">MSKEFDALLEKLEECTCGEECTCTQCCCEDVLDHLFELLDEEICDADARRLLRHGANCGACRQRIEEEIMLRKVIRRGCCAPDAPESLRTKITRIMIS</sequence>
<dbReference type="RefSeq" id="WP_024964567.1">
    <property type="nucleotide sequence ID" value="NZ_CP007519.1"/>
</dbReference>
<accession>A0ABV3NB76</accession>
<proteinExistence type="predicted"/>